<protein>
    <recommendedName>
        <fullName evidence="3">Lipoprotein</fullName>
    </recommendedName>
</protein>
<proteinExistence type="predicted"/>
<comment type="caution">
    <text evidence="1">The sequence shown here is derived from an EMBL/GenBank/DDBJ whole genome shotgun (WGS) entry which is preliminary data.</text>
</comment>
<reference evidence="1 2" key="1">
    <citation type="submission" date="2024-04" db="EMBL/GenBank/DDBJ databases">
        <title>Draft genome sequence of Thalassolituus maritimus NBRC 116585.</title>
        <authorList>
            <person name="Miyakawa T."/>
            <person name="Kusuya Y."/>
            <person name="Miura T."/>
        </authorList>
    </citation>
    <scope>NUCLEOTIDE SEQUENCE [LARGE SCALE GENOMIC DNA]</scope>
    <source>
        <strain evidence="1 2">5NW40-0001</strain>
    </source>
</reference>
<accession>A0ABP9ZZB5</accession>
<organism evidence="1 2">
    <name type="scientific">Thalassolituus maritimus</name>
    <dbReference type="NCBI Taxonomy" id="484498"/>
    <lineage>
        <taxon>Bacteria</taxon>
        <taxon>Pseudomonadati</taxon>
        <taxon>Pseudomonadota</taxon>
        <taxon>Gammaproteobacteria</taxon>
        <taxon>Oceanospirillales</taxon>
        <taxon>Oceanospirillaceae</taxon>
        <taxon>Thalassolituus</taxon>
    </lineage>
</organism>
<dbReference type="EMBL" id="BAABWH010000004">
    <property type="protein sequence ID" value="GAA6145444.1"/>
    <property type="molecule type" value="Genomic_DNA"/>
</dbReference>
<dbReference type="RefSeq" id="WP_353294415.1">
    <property type="nucleotide sequence ID" value="NZ_BAABWH010000004.1"/>
</dbReference>
<gene>
    <name evidence="1" type="ORF">NBRC116585_15620</name>
</gene>
<dbReference type="Proteomes" id="UP001481413">
    <property type="component" value="Unassembled WGS sequence"/>
</dbReference>
<keyword evidence="2" id="KW-1185">Reference proteome</keyword>
<evidence type="ECO:0000313" key="1">
    <source>
        <dbReference type="EMBL" id="GAA6145444.1"/>
    </source>
</evidence>
<evidence type="ECO:0000313" key="2">
    <source>
        <dbReference type="Proteomes" id="UP001481413"/>
    </source>
</evidence>
<dbReference type="PROSITE" id="PS51257">
    <property type="entry name" value="PROKAR_LIPOPROTEIN"/>
    <property type="match status" value="1"/>
</dbReference>
<sequence length="89" mass="9760">MKNIYKATIVLGVVVLSGCGSLYNKGAKDDLSKRASFELNCPAEKLEYTVLQKRADGYVTSYGVSGCEKRAVYVISGFQWLLNSDPDSE</sequence>
<name>A0ABP9ZZB5_9GAMM</name>
<evidence type="ECO:0008006" key="3">
    <source>
        <dbReference type="Google" id="ProtNLM"/>
    </source>
</evidence>